<dbReference type="PANTHER" id="PTHR12110:SF41">
    <property type="entry name" value="INOSOSE DEHYDRATASE"/>
    <property type="match status" value="1"/>
</dbReference>
<dbReference type="SUPFAM" id="SSF51658">
    <property type="entry name" value="Xylose isomerase-like"/>
    <property type="match status" value="1"/>
</dbReference>
<reference evidence="3" key="1">
    <citation type="journal article" date="2019" name="Int. J. Syst. Evol. Microbiol.">
        <title>The Global Catalogue of Microorganisms (GCM) 10K type strain sequencing project: providing services to taxonomists for standard genome sequencing and annotation.</title>
        <authorList>
            <consortium name="The Broad Institute Genomics Platform"/>
            <consortium name="The Broad Institute Genome Sequencing Center for Infectious Disease"/>
            <person name="Wu L."/>
            <person name="Ma J."/>
        </authorList>
    </citation>
    <scope>NUCLEOTIDE SEQUENCE [LARGE SCALE GENOMIC DNA]</scope>
    <source>
        <strain evidence="3">CCUG 53903</strain>
    </source>
</reference>
<organism evidence="2 3">
    <name type="scientific">Nonomuraea insulae</name>
    <dbReference type="NCBI Taxonomy" id="1616787"/>
    <lineage>
        <taxon>Bacteria</taxon>
        <taxon>Bacillati</taxon>
        <taxon>Actinomycetota</taxon>
        <taxon>Actinomycetes</taxon>
        <taxon>Streptosporangiales</taxon>
        <taxon>Streptosporangiaceae</taxon>
        <taxon>Nonomuraea</taxon>
    </lineage>
</organism>
<dbReference type="Proteomes" id="UP001596058">
    <property type="component" value="Unassembled WGS sequence"/>
</dbReference>
<evidence type="ECO:0000259" key="1">
    <source>
        <dbReference type="Pfam" id="PF01261"/>
    </source>
</evidence>
<keyword evidence="3" id="KW-1185">Reference proteome</keyword>
<dbReference type="RefSeq" id="WP_379517116.1">
    <property type="nucleotide sequence ID" value="NZ_JBHSPA010000031.1"/>
</dbReference>
<gene>
    <name evidence="2" type="ORF">ACFPZ3_27450</name>
</gene>
<dbReference type="GO" id="GO:0016853">
    <property type="term" value="F:isomerase activity"/>
    <property type="evidence" value="ECO:0007669"/>
    <property type="project" value="UniProtKB-KW"/>
</dbReference>
<comment type="caution">
    <text evidence="2">The sequence shown here is derived from an EMBL/GenBank/DDBJ whole genome shotgun (WGS) entry which is preliminary data.</text>
</comment>
<keyword evidence="2" id="KW-0413">Isomerase</keyword>
<dbReference type="Gene3D" id="3.20.20.150">
    <property type="entry name" value="Divalent-metal-dependent TIM barrel enzymes"/>
    <property type="match status" value="1"/>
</dbReference>
<proteinExistence type="predicted"/>
<dbReference type="InterPro" id="IPR050312">
    <property type="entry name" value="IolE/XylAMocC-like"/>
</dbReference>
<protein>
    <submittedName>
        <fullName evidence="2">Sugar phosphate isomerase/epimerase family protein</fullName>
    </submittedName>
</protein>
<dbReference type="InterPro" id="IPR036237">
    <property type="entry name" value="Xyl_isomerase-like_sf"/>
</dbReference>
<sequence length="259" mass="27934">MRVIVLTKPFGAVEPARLAGSLAEAGADGADLVIRAGQTVSPDKPGGITAVAKELERAGLSLDVVTTDLLGEDDGETAGRVLAACGDAGVPMMRVGFYRYDPALGYGQRLERARRGLATLARSAEHHGVRLALQLHHGTIHPSGALALRLVEGLDEVRFYADPGNQAKEGSEDWRLHLDLIGERVACVGVKNATWTQGADGWTCDWQPFADGGIIRWAEILRSLRERGYTGPLSLHVHYPAADPLTALRRDLRYLRGML</sequence>
<dbReference type="PANTHER" id="PTHR12110">
    <property type="entry name" value="HYDROXYPYRUVATE ISOMERASE"/>
    <property type="match status" value="1"/>
</dbReference>
<evidence type="ECO:0000313" key="2">
    <source>
        <dbReference type="EMBL" id="MFC5827611.1"/>
    </source>
</evidence>
<name>A0ABW1CPF8_9ACTN</name>
<dbReference type="EMBL" id="JBHSPA010000031">
    <property type="protein sequence ID" value="MFC5827611.1"/>
    <property type="molecule type" value="Genomic_DNA"/>
</dbReference>
<dbReference type="Pfam" id="PF01261">
    <property type="entry name" value="AP_endonuc_2"/>
    <property type="match status" value="1"/>
</dbReference>
<dbReference type="InterPro" id="IPR013022">
    <property type="entry name" value="Xyl_isomerase-like_TIM-brl"/>
</dbReference>
<accession>A0ABW1CPF8</accession>
<feature type="domain" description="Xylose isomerase-like TIM barrel" evidence="1">
    <location>
        <begin position="22"/>
        <end position="256"/>
    </location>
</feature>
<evidence type="ECO:0000313" key="3">
    <source>
        <dbReference type="Proteomes" id="UP001596058"/>
    </source>
</evidence>